<evidence type="ECO:0000256" key="2">
    <source>
        <dbReference type="ARBA" id="ARBA00023125"/>
    </source>
</evidence>
<dbReference type="Pfam" id="PF12625">
    <property type="entry name" value="Arabinose_bd"/>
    <property type="match status" value="1"/>
</dbReference>
<evidence type="ECO:0000313" key="6">
    <source>
        <dbReference type="EMBL" id="PLC41822.1"/>
    </source>
</evidence>
<dbReference type="PANTHER" id="PTHR47894:SF4">
    <property type="entry name" value="HTH-TYPE TRANSCRIPTIONAL REGULATOR GADX"/>
    <property type="match status" value="1"/>
</dbReference>
<dbReference type="AlphaFoldDB" id="A0A2N4TQ33"/>
<keyword evidence="1" id="KW-0805">Transcription regulation</keyword>
<dbReference type="SMART" id="SM00342">
    <property type="entry name" value="HTH_ARAC"/>
    <property type="match status" value="1"/>
</dbReference>
<comment type="caution">
    <text evidence="6">The sequence shown here is derived from an EMBL/GenBank/DDBJ whole genome shotgun (WGS) entry which is preliminary data.</text>
</comment>
<protein>
    <submittedName>
        <fullName evidence="6">AraC family transcriptional regulator</fullName>
    </submittedName>
</protein>
<dbReference type="GO" id="GO:0003700">
    <property type="term" value="F:DNA-binding transcription factor activity"/>
    <property type="evidence" value="ECO:0007669"/>
    <property type="project" value="InterPro"/>
</dbReference>
<dbReference type="OrthoDB" id="6506763at2"/>
<dbReference type="InterPro" id="IPR032687">
    <property type="entry name" value="AraC-type_N"/>
</dbReference>
<organism evidence="6 7">
    <name type="scientific">Ralstonia pickettii</name>
    <name type="common">Burkholderia pickettii</name>
    <dbReference type="NCBI Taxonomy" id="329"/>
    <lineage>
        <taxon>Bacteria</taxon>
        <taxon>Pseudomonadati</taxon>
        <taxon>Pseudomonadota</taxon>
        <taxon>Betaproteobacteria</taxon>
        <taxon>Burkholderiales</taxon>
        <taxon>Burkholderiaceae</taxon>
        <taxon>Ralstonia</taxon>
    </lineage>
</organism>
<gene>
    <name evidence="6" type="ORF">C0Q88_14505</name>
</gene>
<dbReference type="GO" id="GO:0000976">
    <property type="term" value="F:transcription cis-regulatory region binding"/>
    <property type="evidence" value="ECO:0007669"/>
    <property type="project" value="TreeGrafter"/>
</dbReference>
<reference evidence="6 7" key="1">
    <citation type="submission" date="2017-12" db="EMBL/GenBank/DDBJ databases">
        <title>Draft genome sequence of Ralstonia pickettii 52.</title>
        <authorList>
            <person name="Zheng B."/>
        </authorList>
    </citation>
    <scope>NUCLEOTIDE SEQUENCE [LARGE SCALE GENOMIC DNA]</scope>
    <source>
        <strain evidence="6 7">52</strain>
    </source>
</reference>
<dbReference type="GO" id="GO:0005829">
    <property type="term" value="C:cytosol"/>
    <property type="evidence" value="ECO:0007669"/>
    <property type="project" value="TreeGrafter"/>
</dbReference>
<feature type="compositionally biased region" description="Polar residues" evidence="4">
    <location>
        <begin position="342"/>
        <end position="354"/>
    </location>
</feature>
<accession>A0A2N4TQ33</accession>
<name>A0A2N4TQ33_RALPI</name>
<keyword evidence="3" id="KW-0804">Transcription</keyword>
<sequence length="354" mass="38865">METMVRARSLNGYFQVVRRLGFNPQEALRQLGLDPAKLADPEQPVPVVATCQLMEITAASAPCPTLGLQMAEARQELDFGVLGLLLAHKRTLREALQAIIQYRHLLNEALAISLESDGDMVVIREEVITETPVPLRQANELAVGVLARTCSALLGVHWKPRSIHFSHTAPGDLSLHRRVFGCPIVFGSDFNGIVCSAADLDRPNPAADPALVRYAESLAEPLNVSAQEAVVQDVRRAIYLLLPLERASVEQVADHLHLSVRTLQRQLELAGMTFSDLVEEVRHNLAVRYMANPSYRIGRVAALLGYTRQASFTRWFIAHFGMTPRAWRDAQRGDRVGDAVQAGSSPADGSSARG</sequence>
<dbReference type="InterPro" id="IPR009057">
    <property type="entry name" value="Homeodomain-like_sf"/>
</dbReference>
<dbReference type="PROSITE" id="PS01124">
    <property type="entry name" value="HTH_ARAC_FAMILY_2"/>
    <property type="match status" value="1"/>
</dbReference>
<feature type="region of interest" description="Disordered" evidence="4">
    <location>
        <begin position="333"/>
        <end position="354"/>
    </location>
</feature>
<evidence type="ECO:0000259" key="5">
    <source>
        <dbReference type="PROSITE" id="PS01124"/>
    </source>
</evidence>
<evidence type="ECO:0000256" key="4">
    <source>
        <dbReference type="SAM" id="MobiDB-lite"/>
    </source>
</evidence>
<evidence type="ECO:0000313" key="7">
    <source>
        <dbReference type="Proteomes" id="UP000234456"/>
    </source>
</evidence>
<proteinExistence type="predicted"/>
<feature type="domain" description="HTH araC/xylS-type" evidence="5">
    <location>
        <begin position="232"/>
        <end position="330"/>
    </location>
</feature>
<dbReference type="Pfam" id="PF12833">
    <property type="entry name" value="HTH_18"/>
    <property type="match status" value="1"/>
</dbReference>
<dbReference type="InterPro" id="IPR018060">
    <property type="entry name" value="HTH_AraC"/>
</dbReference>
<evidence type="ECO:0000256" key="1">
    <source>
        <dbReference type="ARBA" id="ARBA00023015"/>
    </source>
</evidence>
<dbReference type="EMBL" id="PKQE01000003">
    <property type="protein sequence ID" value="PLC41822.1"/>
    <property type="molecule type" value="Genomic_DNA"/>
</dbReference>
<dbReference type="SUPFAM" id="SSF46689">
    <property type="entry name" value="Homeodomain-like"/>
    <property type="match status" value="1"/>
</dbReference>
<keyword evidence="2" id="KW-0238">DNA-binding</keyword>
<dbReference type="RefSeq" id="WP_102066205.1">
    <property type="nucleotide sequence ID" value="NZ_PKQE01000003.1"/>
</dbReference>
<dbReference type="Proteomes" id="UP000234456">
    <property type="component" value="Unassembled WGS sequence"/>
</dbReference>
<evidence type="ECO:0000256" key="3">
    <source>
        <dbReference type="ARBA" id="ARBA00023163"/>
    </source>
</evidence>
<dbReference type="Gene3D" id="1.10.10.60">
    <property type="entry name" value="Homeodomain-like"/>
    <property type="match status" value="1"/>
</dbReference>
<dbReference type="PANTHER" id="PTHR47894">
    <property type="entry name" value="HTH-TYPE TRANSCRIPTIONAL REGULATOR GADX"/>
    <property type="match status" value="1"/>
</dbReference>